<dbReference type="EMBL" id="CAFBQW010000088">
    <property type="protein sequence ID" value="CAB5066263.1"/>
    <property type="molecule type" value="Genomic_DNA"/>
</dbReference>
<evidence type="ECO:0000256" key="6">
    <source>
        <dbReference type="SAM" id="MobiDB-lite"/>
    </source>
</evidence>
<comment type="subcellular location">
    <subcellularLocation>
        <location evidence="1">Cell membrane</location>
        <topology evidence="1">Multi-pass membrane protein</topology>
    </subcellularLocation>
</comment>
<evidence type="ECO:0000256" key="5">
    <source>
        <dbReference type="ARBA" id="ARBA00023136"/>
    </source>
</evidence>
<dbReference type="InterPro" id="IPR002758">
    <property type="entry name" value="Cation_antiport_E"/>
</dbReference>
<sequence>MMTRLLMILWLSAVWVLLWGDLSPGNALAGILLASLLVLLFPPGSERHSGVHPVAVIRFGLWFAKALVISNLSVAREVVRRKIQLEEGIVAVPLRACSPLVAAFVANAITLTPGTLTVDVRPQAFGKIGTEPPAGHLQVRNGVAVPPVLYVHCLKVGDPEQVRADGLALEQYVVNAFGSPEDRQAILQPPPIWPPLENPSGREGSPA</sequence>
<evidence type="ECO:0000313" key="8">
    <source>
        <dbReference type="EMBL" id="CAB5066263.1"/>
    </source>
</evidence>
<gene>
    <name evidence="8" type="ORF">UFOPK4354_00920</name>
</gene>
<evidence type="ECO:0000256" key="2">
    <source>
        <dbReference type="ARBA" id="ARBA00022475"/>
    </source>
</evidence>
<evidence type="ECO:0000256" key="1">
    <source>
        <dbReference type="ARBA" id="ARBA00004651"/>
    </source>
</evidence>
<proteinExistence type="predicted"/>
<dbReference type="PANTHER" id="PTHR34584:SF1">
    <property type="entry name" value="NA(+)_H(+) ANTIPORTER SUBUNIT E1"/>
    <property type="match status" value="1"/>
</dbReference>
<feature type="region of interest" description="Disordered" evidence="6">
    <location>
        <begin position="186"/>
        <end position="207"/>
    </location>
</feature>
<keyword evidence="4 7" id="KW-1133">Transmembrane helix</keyword>
<name>A0A6J7UK08_9ZZZZ</name>
<evidence type="ECO:0000256" key="3">
    <source>
        <dbReference type="ARBA" id="ARBA00022692"/>
    </source>
</evidence>
<organism evidence="8">
    <name type="scientific">freshwater metagenome</name>
    <dbReference type="NCBI Taxonomy" id="449393"/>
    <lineage>
        <taxon>unclassified sequences</taxon>
        <taxon>metagenomes</taxon>
        <taxon>ecological metagenomes</taxon>
    </lineage>
</organism>
<dbReference type="GO" id="GO:0005886">
    <property type="term" value="C:plasma membrane"/>
    <property type="evidence" value="ECO:0007669"/>
    <property type="project" value="UniProtKB-SubCell"/>
</dbReference>
<reference evidence="8" key="1">
    <citation type="submission" date="2020-05" db="EMBL/GenBank/DDBJ databases">
        <authorList>
            <person name="Chiriac C."/>
            <person name="Salcher M."/>
            <person name="Ghai R."/>
            <person name="Kavagutti S V."/>
        </authorList>
    </citation>
    <scope>NUCLEOTIDE SEQUENCE</scope>
</reference>
<evidence type="ECO:0000256" key="7">
    <source>
        <dbReference type="SAM" id="Phobius"/>
    </source>
</evidence>
<accession>A0A6J7UK08</accession>
<keyword evidence="5 7" id="KW-0472">Membrane</keyword>
<evidence type="ECO:0000256" key="4">
    <source>
        <dbReference type="ARBA" id="ARBA00022989"/>
    </source>
</evidence>
<feature type="compositionally biased region" description="Pro residues" evidence="6">
    <location>
        <begin position="188"/>
        <end position="197"/>
    </location>
</feature>
<dbReference type="PANTHER" id="PTHR34584">
    <property type="entry name" value="NA(+)/H(+) ANTIPORTER SUBUNIT E1"/>
    <property type="match status" value="1"/>
</dbReference>
<keyword evidence="2" id="KW-1003">Cell membrane</keyword>
<protein>
    <submittedName>
        <fullName evidence="8">Unannotated protein</fullName>
    </submittedName>
</protein>
<dbReference type="Pfam" id="PF01899">
    <property type="entry name" value="MNHE"/>
    <property type="match status" value="1"/>
</dbReference>
<dbReference type="GO" id="GO:0008324">
    <property type="term" value="F:monoatomic cation transmembrane transporter activity"/>
    <property type="evidence" value="ECO:0007669"/>
    <property type="project" value="InterPro"/>
</dbReference>
<keyword evidence="3 7" id="KW-0812">Transmembrane</keyword>
<dbReference type="AlphaFoldDB" id="A0A6J7UK08"/>
<feature type="transmembrane region" description="Helical" evidence="7">
    <location>
        <begin position="53"/>
        <end position="74"/>
    </location>
</feature>